<organism evidence="3">
    <name type="scientific">Thiothrix fructosivorans</name>
    <dbReference type="NCBI Taxonomy" id="111770"/>
    <lineage>
        <taxon>Bacteria</taxon>
        <taxon>Pseudomonadati</taxon>
        <taxon>Pseudomonadota</taxon>
        <taxon>Gammaproteobacteria</taxon>
        <taxon>Thiotrichales</taxon>
        <taxon>Thiotrichaceae</taxon>
        <taxon>Thiothrix</taxon>
    </lineage>
</organism>
<reference evidence="2 4" key="1">
    <citation type="submission" date="2021-03" db="EMBL/GenBank/DDBJ databases">
        <title>Draft genome and methylome analysis of Thiotrix fructosivoruns ATCC 49748.</title>
        <authorList>
            <person name="Fomenkov A."/>
            <person name="Grabovich M.Y."/>
            <person name="Roberts R.J."/>
        </authorList>
    </citation>
    <scope>NUCLEOTIDE SEQUENCE [LARGE SCALE GENOMIC DNA]</scope>
    <source>
        <strain evidence="2 4">ATCC 49748</strain>
        <plasmid evidence="2">pTfr446</plasmid>
    </source>
</reference>
<sequence>MTNTEYETLAMSHHMLRELQAQRKQEEATSEAQANRKPDYQQFEGEVLAYPIFSNHACGNHDAKELLKVGSEEAYCERWSFFYAPDPWKLPQIEYQKQMEAHLETLRQRLLNLNSPRLILFVATFFTIILLVARGHFLLPLLPILGLTYYWYRSGKKIQQTQQALDEHLDKMHTLETQQRIMAHQLDSLPPPAGLGQLNRQYQQAVETLFRNTLLHHLNPVELGDLAQTLKKQRWEGFITESWGNLQLPLPSYTQTDLQRRLLAEANIPLSAMQDDPFERKGHSLFRLQYLHVWIVTQQGLLMGRGYFDRVANQFLYEQHEFYPYAQLAHIELTEQVLPELPILKERLPETIYQRFFQQPVTLLSVGTHGGKTYECATLPISERPFRQTEWKDRYGLDSDMQRLNRCLHQRLYEVAKAS</sequence>
<accession>A0A8B0SLS5</accession>
<dbReference type="EMBL" id="CP072748">
    <property type="protein sequence ID" value="QTX10677.1"/>
    <property type="molecule type" value="Genomic_DNA"/>
</dbReference>
<evidence type="ECO:0000313" key="3">
    <source>
        <dbReference type="EMBL" id="QTX10677.1"/>
    </source>
</evidence>
<keyword evidence="1" id="KW-1133">Transmembrane helix</keyword>
<evidence type="ECO:0000256" key="1">
    <source>
        <dbReference type="SAM" id="Phobius"/>
    </source>
</evidence>
<keyword evidence="2" id="KW-0614">Plasmid</keyword>
<proteinExistence type="predicted"/>
<evidence type="ECO:0000313" key="2">
    <source>
        <dbReference type="EMBL" id="MBO0611664.1"/>
    </source>
</evidence>
<keyword evidence="1" id="KW-0812">Transmembrane</keyword>
<name>A0A8B0SLS5_9GAMM</name>
<keyword evidence="1" id="KW-0472">Membrane</keyword>
<dbReference type="RefSeq" id="WP_207249555.1">
    <property type="nucleotide sequence ID" value="NZ_JAFMPM010000005.1"/>
</dbReference>
<dbReference type="EMBL" id="JAFMPM010000005">
    <property type="protein sequence ID" value="MBO0611664.1"/>
    <property type="molecule type" value="Genomic_DNA"/>
</dbReference>
<reference evidence="3" key="2">
    <citation type="submission" date="2021-04" db="EMBL/GenBank/DDBJ databases">
        <title>Complete Genome and methylome analysis of Thiothrix fructosivorans ATCC 49748.</title>
        <authorList>
            <person name="Fomenkov A."/>
            <person name="Sun L."/>
            <person name="Vincze T."/>
            <person name="Grabovich M.Y."/>
            <person name="Roberts R.J."/>
        </authorList>
    </citation>
    <scope>NUCLEOTIDE SEQUENCE</scope>
    <source>
        <strain evidence="3">ATCC 49748</strain>
    </source>
</reference>
<evidence type="ECO:0000313" key="4">
    <source>
        <dbReference type="Proteomes" id="UP000664466"/>
    </source>
</evidence>
<dbReference type="Proteomes" id="UP000664466">
    <property type="component" value="Unassembled WGS sequence"/>
</dbReference>
<protein>
    <submittedName>
        <fullName evidence="3">Uncharacterized protein</fullName>
    </submittedName>
</protein>
<gene>
    <name evidence="2" type="ORF">J1836_01800</name>
    <name evidence="3" type="ORF">J1836_019270</name>
</gene>
<feature type="transmembrane region" description="Helical" evidence="1">
    <location>
        <begin position="119"/>
        <end position="152"/>
    </location>
</feature>
<geneLocation type="plasmid" evidence="2">
    <name>pTfr446</name>
</geneLocation>
<dbReference type="AlphaFoldDB" id="A0A8B0SLS5"/>
<keyword evidence="4" id="KW-1185">Reference proteome</keyword>